<dbReference type="InterPro" id="IPR009003">
    <property type="entry name" value="Peptidase_S1_PA"/>
</dbReference>
<feature type="compositionally biased region" description="Low complexity" evidence="2">
    <location>
        <begin position="29"/>
        <end position="44"/>
    </location>
</feature>
<dbReference type="Proteomes" id="UP000516369">
    <property type="component" value="Chromosome"/>
</dbReference>
<keyword evidence="5" id="KW-1185">Reference proteome</keyword>
<organism evidence="4 5">
    <name type="scientific">Defluviicoccus vanus</name>
    <dbReference type="NCBI Taxonomy" id="111831"/>
    <lineage>
        <taxon>Bacteria</taxon>
        <taxon>Pseudomonadati</taxon>
        <taxon>Pseudomonadota</taxon>
        <taxon>Alphaproteobacteria</taxon>
        <taxon>Rhodospirillales</taxon>
        <taxon>Rhodospirillaceae</taxon>
        <taxon>Defluviicoccus</taxon>
    </lineage>
</organism>
<keyword evidence="1 3" id="KW-0732">Signal</keyword>
<dbReference type="KEGG" id="dvn:HQ394_04110"/>
<dbReference type="EMBL" id="CP053923">
    <property type="protein sequence ID" value="QNT68698.1"/>
    <property type="molecule type" value="Genomic_DNA"/>
</dbReference>
<feature type="chain" id="PRO_5028824216" description="Serine protease" evidence="3">
    <location>
        <begin position="26"/>
        <end position="408"/>
    </location>
</feature>
<dbReference type="PANTHER" id="PTHR15462:SF8">
    <property type="entry name" value="SERINE PROTEASE"/>
    <property type="match status" value="1"/>
</dbReference>
<dbReference type="AlphaFoldDB" id="A0A7H1MZ12"/>
<dbReference type="PANTHER" id="PTHR15462">
    <property type="entry name" value="SERINE PROTEASE"/>
    <property type="match status" value="1"/>
</dbReference>
<dbReference type="InterPro" id="IPR043504">
    <property type="entry name" value="Peptidase_S1_PA_chymotrypsin"/>
</dbReference>
<evidence type="ECO:0000256" key="2">
    <source>
        <dbReference type="SAM" id="MobiDB-lite"/>
    </source>
</evidence>
<dbReference type="SUPFAM" id="SSF50494">
    <property type="entry name" value="Trypsin-like serine proteases"/>
    <property type="match status" value="1"/>
</dbReference>
<evidence type="ECO:0008006" key="6">
    <source>
        <dbReference type="Google" id="ProtNLM"/>
    </source>
</evidence>
<accession>A0A7H1MZ12</accession>
<dbReference type="InterPro" id="IPR050966">
    <property type="entry name" value="Glutamyl_endopeptidase"/>
</dbReference>
<evidence type="ECO:0000256" key="1">
    <source>
        <dbReference type="ARBA" id="ARBA00022729"/>
    </source>
</evidence>
<feature type="region of interest" description="Disordered" evidence="2">
    <location>
        <begin position="29"/>
        <end position="54"/>
    </location>
</feature>
<dbReference type="Gene3D" id="2.40.10.10">
    <property type="entry name" value="Trypsin-like serine proteases"/>
    <property type="match status" value="2"/>
</dbReference>
<reference evidence="4 5" key="1">
    <citation type="submission" date="2020-05" db="EMBL/GenBank/DDBJ databases">
        <title>Complete closed genome sequence of Defluviicoccus vanus.</title>
        <authorList>
            <person name="Bessarab I."/>
            <person name="Arumugam K."/>
            <person name="Maszenan A.M."/>
            <person name="Seviour R.J."/>
            <person name="Williams R.B."/>
        </authorList>
    </citation>
    <scope>NUCLEOTIDE SEQUENCE [LARGE SCALE GENOMIC DNA]</scope>
    <source>
        <strain evidence="4 5">Ben 114</strain>
    </source>
</reference>
<dbReference type="RefSeq" id="WP_190262134.1">
    <property type="nucleotide sequence ID" value="NZ_CP053923.1"/>
</dbReference>
<proteinExistence type="predicted"/>
<gene>
    <name evidence="4" type="ORF">HQ394_04110</name>
</gene>
<evidence type="ECO:0000313" key="4">
    <source>
        <dbReference type="EMBL" id="QNT68698.1"/>
    </source>
</evidence>
<evidence type="ECO:0000256" key="3">
    <source>
        <dbReference type="SAM" id="SignalP"/>
    </source>
</evidence>
<sequence>MHTRSYFVSVASAMAFFASAGFCQAADPGAAPGSNSPSNAAQAAVTTPRGQALGASTATQQLSLKAMLDSYKPYPTPQLSALPQEAHSLIDPLAADNTAAPKIIAGMPGPKTVERAAGVAEPAIAASDVAQNSITPFDYGRTSLSTVYHYTDRLLDSELADDFPYRTVGWLVFVASNGGSYRCTAQLIGRSIGVTAGHCVHDGGNKAAGWIRSATFYPGYPYLGMSAPVYWVNTTSGWYNNGNLDAGYDVGVFTLRKRTGTSVELGASTGYVSFCTSNCLQKYWYLTQLGYPGNYYSGTYMTQGEHLEVSDTRDYLYGSGMQGGSSGGGHFANLGDLTSYTSGSLGNWPYRNVVFATTSWGYTDASIKIQGASSLSGPNNSNNFKGLYNGACTQARALHGAASCSPLP</sequence>
<protein>
    <recommendedName>
        <fullName evidence="6">Serine protease</fullName>
    </recommendedName>
</protein>
<feature type="signal peptide" evidence="3">
    <location>
        <begin position="1"/>
        <end position="25"/>
    </location>
</feature>
<name>A0A7H1MZ12_9PROT</name>
<evidence type="ECO:0000313" key="5">
    <source>
        <dbReference type="Proteomes" id="UP000516369"/>
    </source>
</evidence>